<sequence>MRPLSADALGDQIKTRILAADHIPGLVARCEYMHGLVPELKAAIMDLRATEFDHDAIMRCIETFHVAVSEFKAKHAFERLPYSPEIDARYPFRDEAFNSVYIGSRDALVRPFDASHDFDPATVWPYLDASLAPPERAQLYHGKILCRIMQSADLKHPGERDLIGQRGVFATREIQPGECLGIYGGRLMTPAIASMCLDDSFVLSCSTQKEECFIDGENILAMTNTIFAYEDDCPVAQAEDGYNTVTARFNATSRCGRSFSVGASFATAFIAPGTELRWNYNYSPEQVRNRFSSVEQ</sequence>
<gene>
    <name evidence="1" type="ORF">CJO77_12390</name>
</gene>
<dbReference type="EMBL" id="CP022759">
    <property type="protein sequence ID" value="AXV83181.1"/>
    <property type="molecule type" value="Genomic_DNA"/>
</dbReference>
<evidence type="ECO:0000313" key="1">
    <source>
        <dbReference type="EMBL" id="AXV83181.1"/>
    </source>
</evidence>
<evidence type="ECO:0008006" key="3">
    <source>
        <dbReference type="Google" id="ProtNLM"/>
    </source>
</evidence>
<protein>
    <recommendedName>
        <fullName evidence="3">Type III effector protein</fullName>
    </recommendedName>
</protein>
<reference evidence="1 2" key="1">
    <citation type="submission" date="2017-08" db="EMBL/GenBank/DDBJ databases">
        <title>Genome sequences of Ralstonia solanacearum Species Complex (RSSC) isolated from Potato bacterial wilts in Korea.</title>
        <authorList>
            <person name="Cho H."/>
            <person name="Song E.-S."/>
            <person name="Lee Y.K."/>
            <person name="Lee S."/>
            <person name="Lee S.-W."/>
            <person name="Jo A."/>
            <person name="Kim J.-G."/>
            <person name="Hwang I."/>
        </authorList>
    </citation>
    <scope>NUCLEOTIDE SEQUENCE [LARGE SCALE GENOMIC DNA]</scope>
    <source>
        <strain evidence="1 2">T98</strain>
    </source>
</reference>
<name>A0AAD0WHS9_RALSL</name>
<dbReference type="Proteomes" id="UP000261758">
    <property type="component" value="Chromosome"/>
</dbReference>
<dbReference type="InterPro" id="IPR046341">
    <property type="entry name" value="SET_dom_sf"/>
</dbReference>
<organism evidence="1 2">
    <name type="scientific">Ralstonia solanacearum</name>
    <name type="common">Pseudomonas solanacearum</name>
    <dbReference type="NCBI Taxonomy" id="305"/>
    <lineage>
        <taxon>Bacteria</taxon>
        <taxon>Pseudomonadati</taxon>
        <taxon>Pseudomonadota</taxon>
        <taxon>Betaproteobacteria</taxon>
        <taxon>Burkholderiales</taxon>
        <taxon>Burkholderiaceae</taxon>
        <taxon>Ralstonia</taxon>
        <taxon>Ralstonia solanacearum species complex</taxon>
    </lineage>
</organism>
<dbReference type="SUPFAM" id="SSF82199">
    <property type="entry name" value="SET domain"/>
    <property type="match status" value="1"/>
</dbReference>
<dbReference type="AlphaFoldDB" id="A0AAD0WHS9"/>
<dbReference type="Gene3D" id="2.170.270.10">
    <property type="entry name" value="SET domain"/>
    <property type="match status" value="1"/>
</dbReference>
<accession>A0AAD0WHS9</accession>
<proteinExistence type="predicted"/>
<evidence type="ECO:0000313" key="2">
    <source>
        <dbReference type="Proteomes" id="UP000261758"/>
    </source>
</evidence>